<evidence type="ECO:0000256" key="1">
    <source>
        <dbReference type="SAM" id="MobiDB-lite"/>
    </source>
</evidence>
<name>A0A164GXC4_9CRUS</name>
<protein>
    <submittedName>
        <fullName evidence="2">Uncharacterized protein</fullName>
    </submittedName>
</protein>
<sequence length="71" mass="7415">SAEVAAWKQGADEAGRAATALTSDSNSGGTPRQQPGRVTTANGGIPHSNSRDECDKRTTMEKQSKATIPMK</sequence>
<feature type="non-terminal residue" evidence="2">
    <location>
        <position position="1"/>
    </location>
</feature>
<feature type="region of interest" description="Disordered" evidence="1">
    <location>
        <begin position="1"/>
        <end position="71"/>
    </location>
</feature>
<feature type="compositionally biased region" description="Polar residues" evidence="1">
    <location>
        <begin position="20"/>
        <end position="42"/>
    </location>
</feature>
<accession>A0A164GXC4</accession>
<evidence type="ECO:0000313" key="2">
    <source>
        <dbReference type="EMBL" id="KZR99469.1"/>
    </source>
</evidence>
<keyword evidence="3" id="KW-1185">Reference proteome</keyword>
<reference evidence="2 3" key="1">
    <citation type="submission" date="2016-03" db="EMBL/GenBank/DDBJ databases">
        <title>EvidentialGene: Evidence-directed Construction of Genes on Genomes.</title>
        <authorList>
            <person name="Gilbert D.G."/>
            <person name="Choi J.-H."/>
            <person name="Mockaitis K."/>
            <person name="Colbourne J."/>
            <person name="Pfrender M."/>
        </authorList>
    </citation>
    <scope>NUCLEOTIDE SEQUENCE [LARGE SCALE GENOMIC DNA]</scope>
    <source>
        <strain evidence="2 3">Xinb3</strain>
        <tissue evidence="2">Complete organism</tissue>
    </source>
</reference>
<proteinExistence type="predicted"/>
<gene>
    <name evidence="2" type="ORF">APZ42_004646</name>
</gene>
<dbReference type="EMBL" id="LRGB01013553">
    <property type="protein sequence ID" value="KZR99469.1"/>
    <property type="molecule type" value="Genomic_DNA"/>
</dbReference>
<dbReference type="Proteomes" id="UP000076858">
    <property type="component" value="Unassembled WGS sequence"/>
</dbReference>
<feature type="compositionally biased region" description="Basic and acidic residues" evidence="1">
    <location>
        <begin position="49"/>
        <end position="64"/>
    </location>
</feature>
<organism evidence="2 3">
    <name type="scientific">Daphnia magna</name>
    <dbReference type="NCBI Taxonomy" id="35525"/>
    <lineage>
        <taxon>Eukaryota</taxon>
        <taxon>Metazoa</taxon>
        <taxon>Ecdysozoa</taxon>
        <taxon>Arthropoda</taxon>
        <taxon>Crustacea</taxon>
        <taxon>Branchiopoda</taxon>
        <taxon>Diplostraca</taxon>
        <taxon>Cladocera</taxon>
        <taxon>Anomopoda</taxon>
        <taxon>Daphniidae</taxon>
        <taxon>Daphnia</taxon>
    </lineage>
</organism>
<comment type="caution">
    <text evidence="2">The sequence shown here is derived from an EMBL/GenBank/DDBJ whole genome shotgun (WGS) entry which is preliminary data.</text>
</comment>
<evidence type="ECO:0000313" key="3">
    <source>
        <dbReference type="Proteomes" id="UP000076858"/>
    </source>
</evidence>
<dbReference type="AlphaFoldDB" id="A0A164GXC4"/>